<protein>
    <submittedName>
        <fullName evidence="1">Uncharacterized protein</fullName>
    </submittedName>
</protein>
<name>A0ABR2EA97_9ROSI</name>
<keyword evidence="2" id="KW-1185">Reference proteome</keyword>
<proteinExistence type="predicted"/>
<evidence type="ECO:0000313" key="2">
    <source>
        <dbReference type="Proteomes" id="UP001472677"/>
    </source>
</evidence>
<gene>
    <name evidence="1" type="ORF">V6N12_002874</name>
</gene>
<dbReference type="EMBL" id="JBBPBM010000017">
    <property type="protein sequence ID" value="KAK8556473.1"/>
    <property type="molecule type" value="Genomic_DNA"/>
</dbReference>
<evidence type="ECO:0000313" key="1">
    <source>
        <dbReference type="EMBL" id="KAK8556473.1"/>
    </source>
</evidence>
<comment type="caution">
    <text evidence="1">The sequence shown here is derived from an EMBL/GenBank/DDBJ whole genome shotgun (WGS) entry which is preliminary data.</text>
</comment>
<organism evidence="1 2">
    <name type="scientific">Hibiscus sabdariffa</name>
    <name type="common">roselle</name>
    <dbReference type="NCBI Taxonomy" id="183260"/>
    <lineage>
        <taxon>Eukaryota</taxon>
        <taxon>Viridiplantae</taxon>
        <taxon>Streptophyta</taxon>
        <taxon>Embryophyta</taxon>
        <taxon>Tracheophyta</taxon>
        <taxon>Spermatophyta</taxon>
        <taxon>Magnoliopsida</taxon>
        <taxon>eudicotyledons</taxon>
        <taxon>Gunneridae</taxon>
        <taxon>Pentapetalae</taxon>
        <taxon>rosids</taxon>
        <taxon>malvids</taxon>
        <taxon>Malvales</taxon>
        <taxon>Malvaceae</taxon>
        <taxon>Malvoideae</taxon>
        <taxon>Hibiscus</taxon>
    </lineage>
</organism>
<sequence length="119" mass="13560">MKVCSKTKYYYNVRSRTCTKPDTKIQTLQLPKNKDSGIQSQTPRVLHVLEKLLRHKLWLLIFLEFICAIDANQIERLEVVASSRRLVTSCSQLVILEALKIPCASDSSQPTTREGKIKG</sequence>
<dbReference type="Proteomes" id="UP001472677">
    <property type="component" value="Unassembled WGS sequence"/>
</dbReference>
<reference evidence="1 2" key="1">
    <citation type="journal article" date="2024" name="G3 (Bethesda)">
        <title>Genome assembly of Hibiscus sabdariffa L. provides insights into metabolisms of medicinal natural products.</title>
        <authorList>
            <person name="Kim T."/>
        </authorList>
    </citation>
    <scope>NUCLEOTIDE SEQUENCE [LARGE SCALE GENOMIC DNA]</scope>
    <source>
        <strain evidence="1">TK-2024</strain>
        <tissue evidence="1">Old leaves</tissue>
    </source>
</reference>
<accession>A0ABR2EA97</accession>